<dbReference type="InterPro" id="IPR050153">
    <property type="entry name" value="Metal_Ion_Import_ABC"/>
</dbReference>
<dbReference type="RefSeq" id="WP_286135518.1">
    <property type="nucleotide sequence ID" value="NZ_BRPL01000002.1"/>
</dbReference>
<evidence type="ECO:0000256" key="2">
    <source>
        <dbReference type="ARBA" id="ARBA00022448"/>
    </source>
</evidence>
<dbReference type="PANTHER" id="PTHR42734">
    <property type="entry name" value="METAL TRANSPORT SYSTEM ATP-BINDING PROTEIN TM_0124-RELATED"/>
    <property type="match status" value="1"/>
</dbReference>
<organism evidence="6 7">
    <name type="scientific">Philodulcilactobacillus myokoensis</name>
    <dbReference type="NCBI Taxonomy" id="2929573"/>
    <lineage>
        <taxon>Bacteria</taxon>
        <taxon>Bacillati</taxon>
        <taxon>Bacillota</taxon>
        <taxon>Bacilli</taxon>
        <taxon>Lactobacillales</taxon>
        <taxon>Lactobacillaceae</taxon>
        <taxon>Philodulcilactobacillus</taxon>
    </lineage>
</organism>
<proteinExistence type="inferred from homology"/>
<dbReference type="Pfam" id="PF00005">
    <property type="entry name" value="ABC_tran"/>
    <property type="match status" value="1"/>
</dbReference>
<evidence type="ECO:0000256" key="4">
    <source>
        <dbReference type="ARBA" id="ARBA00022840"/>
    </source>
</evidence>
<dbReference type="PROSITE" id="PS50893">
    <property type="entry name" value="ABC_TRANSPORTER_2"/>
    <property type="match status" value="1"/>
</dbReference>
<dbReference type="EMBL" id="BRPL01000002">
    <property type="protein sequence ID" value="GLB46057.1"/>
    <property type="molecule type" value="Genomic_DNA"/>
</dbReference>
<evidence type="ECO:0000259" key="5">
    <source>
        <dbReference type="PROSITE" id="PS50893"/>
    </source>
</evidence>
<keyword evidence="7" id="KW-1185">Reference proteome</keyword>
<dbReference type="SUPFAM" id="SSF52540">
    <property type="entry name" value="P-loop containing nucleoside triphosphate hydrolases"/>
    <property type="match status" value="1"/>
</dbReference>
<dbReference type="InterPro" id="IPR003439">
    <property type="entry name" value="ABC_transporter-like_ATP-bd"/>
</dbReference>
<feature type="domain" description="ABC transporter" evidence="5">
    <location>
        <begin position="5"/>
        <end position="215"/>
    </location>
</feature>
<comment type="similarity">
    <text evidence="1">Belongs to the ABC transporter superfamily.</text>
</comment>
<evidence type="ECO:0000256" key="3">
    <source>
        <dbReference type="ARBA" id="ARBA00022741"/>
    </source>
</evidence>
<dbReference type="GO" id="GO:0005524">
    <property type="term" value="F:ATP binding"/>
    <property type="evidence" value="ECO:0007669"/>
    <property type="project" value="UniProtKB-KW"/>
</dbReference>
<dbReference type="PANTHER" id="PTHR42734:SF17">
    <property type="entry name" value="METAL TRANSPORT SYSTEM ATP-BINDING PROTEIN TM_0124-RELATED"/>
    <property type="match status" value="1"/>
</dbReference>
<dbReference type="AlphaFoldDB" id="A0A9W6ERX6"/>
<keyword evidence="2" id="KW-0813">Transport</keyword>
<dbReference type="Gene3D" id="3.40.50.300">
    <property type="entry name" value="P-loop containing nucleotide triphosphate hydrolases"/>
    <property type="match status" value="1"/>
</dbReference>
<accession>A0A9W6ERX6</accession>
<gene>
    <name evidence="6" type="ORF">WR164_00360</name>
</gene>
<evidence type="ECO:0000256" key="1">
    <source>
        <dbReference type="ARBA" id="ARBA00005417"/>
    </source>
</evidence>
<dbReference type="GO" id="GO:0016887">
    <property type="term" value="F:ATP hydrolysis activity"/>
    <property type="evidence" value="ECO:0007669"/>
    <property type="project" value="InterPro"/>
</dbReference>
<evidence type="ECO:0000313" key="7">
    <source>
        <dbReference type="Proteomes" id="UP001144204"/>
    </source>
</evidence>
<name>A0A9W6ERX6_9LACO</name>
<dbReference type="SMART" id="SM00382">
    <property type="entry name" value="AAA"/>
    <property type="match status" value="1"/>
</dbReference>
<dbReference type="InterPro" id="IPR003593">
    <property type="entry name" value="AAA+_ATPase"/>
</dbReference>
<reference evidence="6" key="2">
    <citation type="journal article" date="2023" name="PLoS ONE">
        <title>Philodulcilactobacillus myokoensis gen. nov., sp. nov., a fructophilic, acidophilic, and agar-phobic lactic acid bacterium isolated from fermented vegetable extracts.</title>
        <authorList>
            <person name="Kouya T."/>
            <person name="Ishiyama Y."/>
            <person name="Ohashi S."/>
            <person name="Kumakubo R."/>
            <person name="Yamazaki T."/>
            <person name="Otaki T."/>
        </authorList>
    </citation>
    <scope>NUCLEOTIDE SEQUENCE</scope>
    <source>
        <strain evidence="6">WR16-4</strain>
    </source>
</reference>
<protein>
    <submittedName>
        <fullName evidence="6">ABC transporter ATP-binding protein</fullName>
    </submittedName>
</protein>
<keyword evidence="3" id="KW-0547">Nucleotide-binding</keyword>
<dbReference type="InterPro" id="IPR027417">
    <property type="entry name" value="P-loop_NTPase"/>
</dbReference>
<evidence type="ECO:0000313" key="6">
    <source>
        <dbReference type="EMBL" id="GLB46057.1"/>
    </source>
</evidence>
<keyword evidence="4 6" id="KW-0067">ATP-binding</keyword>
<sequence>MSKILSVKGLNVEVENRSLISNLSFDIYSNSLTCVTGENGVGKTTLIKTLLKDYHQKDHVDFKIKRNQIKYIPQFRNIDDDYALSIKNFIGLGLQNKFLPWLSMKERRQIDAIIQSTDLSKIKKEPLGKASGGEQQRVYFAQALASQPRLLIMDETTASLDKYAKVDLLKLVKSIIKKNHLAVMFITHDPGLVQQFGDYNLHIADHRGTMNRIGGQD</sequence>
<reference evidence="6" key="1">
    <citation type="submission" date="2022-07" db="EMBL/GenBank/DDBJ databases">
        <authorList>
            <person name="Kouya T."/>
            <person name="Ishiyama Y."/>
        </authorList>
    </citation>
    <scope>NUCLEOTIDE SEQUENCE</scope>
    <source>
        <strain evidence="6">WR16-4</strain>
    </source>
</reference>
<comment type="caution">
    <text evidence="6">The sequence shown here is derived from an EMBL/GenBank/DDBJ whole genome shotgun (WGS) entry which is preliminary data.</text>
</comment>
<dbReference type="Proteomes" id="UP001144204">
    <property type="component" value="Unassembled WGS sequence"/>
</dbReference>